<sequence length="553" mass="62779">MEQPQQRTRRTYKRYPPGVWNKHKETVRRLFLGQDKTHKEVVAMLSERYDLTIGERQLKRKTEEWGFFKNIRSREMNKMVRTRIRRRKELDRPTEFGRKHGDGEFHQVPTAKLALHERRMESDPGSPSSTCSSLPSNIECYTPSDAAESPPGSEMETTPTTPTTVIQIPKPSLPSAKEVQVAAQFALDAKYHEAASHFRQLSRLTRSPWGSVLYDFNAEIMDIASHGGCPQTIAVRTSSALSRYLFREREKHRTISLFSITAARDTNVLNKVSSGLRTNAKFWGSVVVQQRVLQIWQPILGPDHPKMTAARDDLALKRSATIVNLDAHPHSVASQGTLEDFPELDETLEALFSLGDGPPDQPRSRIEAMERSRVGLPTHNKAMMRFGRSRALLALLYSLTEQYAGAQSAFHDSAETLCYETCVEVKLHRMLWDAEHRTRIWDWDGAWKLLGESRRVFDGAERSSPFFAWHFTERFAVLESAVQQRMSVDRVSELGDVDNLRGQVDGFHLSGFGDGQDARLESQKQWVKSTITSGAGVDIGAWRDFVHLSNSNS</sequence>
<dbReference type="Pfam" id="PF14420">
    <property type="entry name" value="Clr5"/>
    <property type="match status" value="1"/>
</dbReference>
<protein>
    <recommendedName>
        <fullName evidence="2">Clr5 domain-containing protein</fullName>
    </recommendedName>
</protein>
<gene>
    <name evidence="3" type="ORF">QBC37DRAFT_380797</name>
</gene>
<dbReference type="EMBL" id="MU858359">
    <property type="protein sequence ID" value="KAK4206734.1"/>
    <property type="molecule type" value="Genomic_DNA"/>
</dbReference>
<comment type="caution">
    <text evidence="3">The sequence shown here is derived from an EMBL/GenBank/DDBJ whole genome shotgun (WGS) entry which is preliminary data.</text>
</comment>
<dbReference type="Proteomes" id="UP001301769">
    <property type="component" value="Unassembled WGS sequence"/>
</dbReference>
<keyword evidence="4" id="KW-1185">Reference proteome</keyword>
<evidence type="ECO:0000256" key="1">
    <source>
        <dbReference type="SAM" id="MobiDB-lite"/>
    </source>
</evidence>
<evidence type="ECO:0000313" key="3">
    <source>
        <dbReference type="EMBL" id="KAK4206734.1"/>
    </source>
</evidence>
<feature type="compositionally biased region" description="Low complexity" evidence="1">
    <location>
        <begin position="123"/>
        <end position="136"/>
    </location>
</feature>
<accession>A0AAN6XTQ2</accession>
<feature type="domain" description="Clr5" evidence="2">
    <location>
        <begin position="19"/>
        <end position="69"/>
    </location>
</feature>
<dbReference type="InterPro" id="IPR025676">
    <property type="entry name" value="Clr5_dom"/>
</dbReference>
<name>A0AAN6XTQ2_9PEZI</name>
<reference evidence="3" key="1">
    <citation type="journal article" date="2023" name="Mol. Phylogenet. Evol.">
        <title>Genome-scale phylogeny and comparative genomics of the fungal order Sordariales.</title>
        <authorList>
            <person name="Hensen N."/>
            <person name="Bonometti L."/>
            <person name="Westerberg I."/>
            <person name="Brannstrom I.O."/>
            <person name="Guillou S."/>
            <person name="Cros-Aarteil S."/>
            <person name="Calhoun S."/>
            <person name="Haridas S."/>
            <person name="Kuo A."/>
            <person name="Mondo S."/>
            <person name="Pangilinan J."/>
            <person name="Riley R."/>
            <person name="LaButti K."/>
            <person name="Andreopoulos B."/>
            <person name="Lipzen A."/>
            <person name="Chen C."/>
            <person name="Yan M."/>
            <person name="Daum C."/>
            <person name="Ng V."/>
            <person name="Clum A."/>
            <person name="Steindorff A."/>
            <person name="Ohm R.A."/>
            <person name="Martin F."/>
            <person name="Silar P."/>
            <person name="Natvig D.O."/>
            <person name="Lalanne C."/>
            <person name="Gautier V."/>
            <person name="Ament-Velasquez S.L."/>
            <person name="Kruys A."/>
            <person name="Hutchinson M.I."/>
            <person name="Powell A.J."/>
            <person name="Barry K."/>
            <person name="Miller A.N."/>
            <person name="Grigoriev I.V."/>
            <person name="Debuchy R."/>
            <person name="Gladieux P."/>
            <person name="Hiltunen Thoren M."/>
            <person name="Johannesson H."/>
        </authorList>
    </citation>
    <scope>NUCLEOTIDE SEQUENCE</scope>
    <source>
        <strain evidence="3">PSN293</strain>
    </source>
</reference>
<dbReference type="PANTHER" id="PTHR38788">
    <property type="entry name" value="CLR5 DOMAIN-CONTAINING PROTEIN"/>
    <property type="match status" value="1"/>
</dbReference>
<organism evidence="3 4">
    <name type="scientific">Rhypophila decipiens</name>
    <dbReference type="NCBI Taxonomy" id="261697"/>
    <lineage>
        <taxon>Eukaryota</taxon>
        <taxon>Fungi</taxon>
        <taxon>Dikarya</taxon>
        <taxon>Ascomycota</taxon>
        <taxon>Pezizomycotina</taxon>
        <taxon>Sordariomycetes</taxon>
        <taxon>Sordariomycetidae</taxon>
        <taxon>Sordariales</taxon>
        <taxon>Naviculisporaceae</taxon>
        <taxon>Rhypophila</taxon>
    </lineage>
</organism>
<dbReference type="PANTHER" id="PTHR38788:SF3">
    <property type="entry name" value="CLR5 DOMAIN-CONTAINING PROTEIN"/>
    <property type="match status" value="1"/>
</dbReference>
<reference evidence="3" key="2">
    <citation type="submission" date="2023-05" db="EMBL/GenBank/DDBJ databases">
        <authorList>
            <consortium name="Lawrence Berkeley National Laboratory"/>
            <person name="Steindorff A."/>
            <person name="Hensen N."/>
            <person name="Bonometti L."/>
            <person name="Westerberg I."/>
            <person name="Brannstrom I.O."/>
            <person name="Guillou S."/>
            <person name="Cros-Aarteil S."/>
            <person name="Calhoun S."/>
            <person name="Haridas S."/>
            <person name="Kuo A."/>
            <person name="Mondo S."/>
            <person name="Pangilinan J."/>
            <person name="Riley R."/>
            <person name="Labutti K."/>
            <person name="Andreopoulos B."/>
            <person name="Lipzen A."/>
            <person name="Chen C."/>
            <person name="Yanf M."/>
            <person name="Daum C."/>
            <person name="Ng V."/>
            <person name="Clum A."/>
            <person name="Ohm R."/>
            <person name="Martin F."/>
            <person name="Silar P."/>
            <person name="Natvig D."/>
            <person name="Lalanne C."/>
            <person name="Gautier V."/>
            <person name="Ament-Velasquez S.L."/>
            <person name="Kruys A."/>
            <person name="Hutchinson M.I."/>
            <person name="Powell A.J."/>
            <person name="Barry K."/>
            <person name="Miller A.N."/>
            <person name="Grigoriev I.V."/>
            <person name="Debuchy R."/>
            <person name="Gladieux P."/>
            <person name="Thoren M.H."/>
            <person name="Johannesson H."/>
        </authorList>
    </citation>
    <scope>NUCLEOTIDE SEQUENCE</scope>
    <source>
        <strain evidence="3">PSN293</strain>
    </source>
</reference>
<proteinExistence type="predicted"/>
<feature type="region of interest" description="Disordered" evidence="1">
    <location>
        <begin position="117"/>
        <end position="166"/>
    </location>
</feature>
<dbReference type="AlphaFoldDB" id="A0AAN6XTQ2"/>
<evidence type="ECO:0000259" key="2">
    <source>
        <dbReference type="Pfam" id="PF14420"/>
    </source>
</evidence>
<evidence type="ECO:0000313" key="4">
    <source>
        <dbReference type="Proteomes" id="UP001301769"/>
    </source>
</evidence>